<proteinExistence type="predicted"/>
<evidence type="ECO:0000313" key="3">
    <source>
        <dbReference type="Proteomes" id="UP000041254"/>
    </source>
</evidence>
<keyword evidence="3" id="KW-1185">Reference proteome</keyword>
<feature type="compositionally biased region" description="Low complexity" evidence="1">
    <location>
        <begin position="957"/>
        <end position="974"/>
    </location>
</feature>
<evidence type="ECO:0000313" key="2">
    <source>
        <dbReference type="EMBL" id="CEM35124.1"/>
    </source>
</evidence>
<name>A0A0G4GW61_VITBC</name>
<dbReference type="AlphaFoldDB" id="A0A0G4GW61"/>
<accession>A0A0G4GW61</accession>
<dbReference type="Proteomes" id="UP000041254">
    <property type="component" value="Unassembled WGS sequence"/>
</dbReference>
<dbReference type="InParanoid" id="A0A0G4GW61"/>
<dbReference type="VEuPathDB" id="CryptoDB:Vbra_23034"/>
<gene>
    <name evidence="2" type="ORF">Vbra_23034</name>
</gene>
<protein>
    <submittedName>
        <fullName evidence="2">Uncharacterized protein</fullName>
    </submittedName>
</protein>
<sequence>MAWGAGAALALAFGTLASILMSPRLYLHATVKEGPAAAQQSSLNSTNNAHLLSQSGRRREGCSDRGGPCTADDQPLLTAEDEALVSSLATTGQRKGIDRRATLLGLSPLSAFSTQAAQGRRSLAASSPRPRLWPRVSSSHRNHHSFIELADAQTQREVGFVQLHSGVGDGDKCDKSVALATEGLKLDVSPYTVRSPLDNPNLATEWAPRSGGNDIRFKQTDVAKAPALITPEEGESPVAGWLQFKGDQSLLSDACVPLMDQNHNFVYFAFFVKLKKLPAKDTFQVLLDNHRGFQIGLKRDETEEEKIQFGIIVDGGEGDFTIPTCWVSPDGFLLQLTLDAQHCKGSSDACRPKMSLYRLKYLQEANKEVTNSQVYLKLLASDDGYGNFPGTKVTIGCDANGDNCFDGQLGYLEIQRQPTNPELFESSSVRQTCGDGVFQPELEECDATVKDLDQSERDRCGCDCLLRCPPYSHVLPAGTPDRYLASPLHATGEEKTPQKVIQGNWLRTRPQGFTFNLMCDQPAGFYQQQNGLVDRMDELTCGAKPPPMTGGFGYEDPLLFLGLALEAEELMESNVTLMERDGAASEGGDPTPSAGADGDATAPKARRPKGCSARAGAYSRRVMECRAACEVTHEWWWRKTNLGCGGENPKESGDCPLVVETKTKMNPDSFLIEDGNDITVKCRDGVKPIPPTLGAATSATLRCNDGVLAALPLSCAVNCPACIPVKAGKRDAACLHQMEAYEILPYTHNSSLGGHPNTTLDVTPEEAAATTGNATEAGTFVSGSARLVRCAPNYRPPAIEGAISEQIITCDRGTWTRSFSSAGVSVCPRYELPKGKEDDFNTEPPLGQENRTLGSLIRVTCKPPKYPRPHHPVYEIVKCRCFGSKEEELNAASNKVNASLPPAPEEDVSAIMCAEGKGTYGWTRVNMQCSTTCPPYHLVSDIGYTWEYAEGEEGEETATPAAAPSPSATNATSAFVSHRVQQQSA</sequence>
<reference evidence="2 3" key="1">
    <citation type="submission" date="2014-11" db="EMBL/GenBank/DDBJ databases">
        <authorList>
            <person name="Zhu J."/>
            <person name="Qi W."/>
            <person name="Song R."/>
        </authorList>
    </citation>
    <scope>NUCLEOTIDE SEQUENCE [LARGE SCALE GENOMIC DNA]</scope>
</reference>
<feature type="region of interest" description="Disordered" evidence="1">
    <location>
        <begin position="51"/>
        <end position="74"/>
    </location>
</feature>
<organism evidence="2 3">
    <name type="scientific">Vitrella brassicaformis (strain CCMP3155)</name>
    <dbReference type="NCBI Taxonomy" id="1169540"/>
    <lineage>
        <taxon>Eukaryota</taxon>
        <taxon>Sar</taxon>
        <taxon>Alveolata</taxon>
        <taxon>Colpodellida</taxon>
        <taxon>Vitrellaceae</taxon>
        <taxon>Vitrella</taxon>
    </lineage>
</organism>
<feature type="region of interest" description="Disordered" evidence="1">
    <location>
        <begin position="580"/>
        <end position="610"/>
    </location>
</feature>
<evidence type="ECO:0000256" key="1">
    <source>
        <dbReference type="SAM" id="MobiDB-lite"/>
    </source>
</evidence>
<dbReference type="EMBL" id="CDMY01000841">
    <property type="protein sequence ID" value="CEM35124.1"/>
    <property type="molecule type" value="Genomic_DNA"/>
</dbReference>
<dbReference type="PhylomeDB" id="A0A0G4GW61"/>
<feature type="region of interest" description="Disordered" evidence="1">
    <location>
        <begin position="951"/>
        <end position="985"/>
    </location>
</feature>